<proteinExistence type="predicted"/>
<sequence>MPGPIATVGSMHICPMCSGTVPHVGGPVSQGAVNVLANGKPIATVGSICVCTGPPDTIMSGESNILINGMAVATTGSLTVHGGSISVGEANVLVNSGAGTSPSLTPVDRMELPNINLTKRTLSVLSGRGKQVKEATKQQHKNQEEAKKNGFLGDFDFSV</sequence>
<keyword evidence="3" id="KW-1185">Reference proteome</keyword>
<dbReference type="AlphaFoldDB" id="A0A6N6MFX1"/>
<protein>
    <submittedName>
        <fullName evidence="2">Paar repeat-containing protein</fullName>
    </submittedName>
</protein>
<evidence type="ECO:0000313" key="2">
    <source>
        <dbReference type="EMBL" id="KAB1067044.1"/>
    </source>
</evidence>
<evidence type="ECO:0000313" key="3">
    <source>
        <dbReference type="Proteomes" id="UP000441333"/>
    </source>
</evidence>
<dbReference type="Proteomes" id="UP000441333">
    <property type="component" value="Unassembled WGS sequence"/>
</dbReference>
<gene>
    <name evidence="2" type="ORF">F6U93_11520</name>
</gene>
<dbReference type="Pfam" id="PF05488">
    <property type="entry name" value="PAAR_motif"/>
    <property type="match status" value="1"/>
</dbReference>
<organism evidence="2 3">
    <name type="scientific">Pseudotamlana haliotis</name>
    <dbReference type="NCBI Taxonomy" id="2614804"/>
    <lineage>
        <taxon>Bacteria</taxon>
        <taxon>Pseudomonadati</taxon>
        <taxon>Bacteroidota</taxon>
        <taxon>Flavobacteriia</taxon>
        <taxon>Flavobacteriales</taxon>
        <taxon>Flavobacteriaceae</taxon>
        <taxon>Pseudotamlana</taxon>
    </lineage>
</organism>
<evidence type="ECO:0000256" key="1">
    <source>
        <dbReference type="SAM" id="MobiDB-lite"/>
    </source>
</evidence>
<dbReference type="EMBL" id="WAAT01000050">
    <property type="protein sequence ID" value="KAB1067044.1"/>
    <property type="molecule type" value="Genomic_DNA"/>
</dbReference>
<accession>A0A6N6MFX1</accession>
<name>A0A6N6MFX1_9FLAO</name>
<reference evidence="2 3" key="1">
    <citation type="submission" date="2019-09" db="EMBL/GenBank/DDBJ databases">
        <authorList>
            <person name="Cao W.R."/>
        </authorList>
    </citation>
    <scope>NUCLEOTIDE SEQUENCE [LARGE SCALE GENOMIC DNA]</scope>
    <source>
        <strain evidence="2 3">B1N29</strain>
    </source>
</reference>
<dbReference type="Gene3D" id="2.60.200.60">
    <property type="match status" value="2"/>
</dbReference>
<dbReference type="CDD" id="cd14738">
    <property type="entry name" value="PAAR_2"/>
    <property type="match status" value="1"/>
</dbReference>
<feature type="compositionally biased region" description="Basic and acidic residues" evidence="1">
    <location>
        <begin position="131"/>
        <end position="147"/>
    </location>
</feature>
<dbReference type="InterPro" id="IPR008727">
    <property type="entry name" value="PAAR_motif"/>
</dbReference>
<comment type="caution">
    <text evidence="2">The sequence shown here is derived from an EMBL/GenBank/DDBJ whole genome shotgun (WGS) entry which is preliminary data.</text>
</comment>
<feature type="region of interest" description="Disordered" evidence="1">
    <location>
        <begin position="127"/>
        <end position="147"/>
    </location>
</feature>
<dbReference type="RefSeq" id="WP_150939950.1">
    <property type="nucleotide sequence ID" value="NZ_WAAT01000050.1"/>
</dbReference>